<protein>
    <submittedName>
        <fullName evidence="3">Unannotated protein</fullName>
    </submittedName>
</protein>
<evidence type="ECO:0000256" key="1">
    <source>
        <dbReference type="ARBA" id="ARBA00022679"/>
    </source>
</evidence>
<dbReference type="InterPro" id="IPR029058">
    <property type="entry name" value="AB_hydrolase_fold"/>
</dbReference>
<dbReference type="InterPro" id="IPR008220">
    <property type="entry name" value="HAT_MetX-like"/>
</dbReference>
<dbReference type="Pfam" id="PF00561">
    <property type="entry name" value="Abhydrolase_1"/>
    <property type="match status" value="1"/>
</dbReference>
<evidence type="ECO:0000259" key="2">
    <source>
        <dbReference type="Pfam" id="PF00561"/>
    </source>
</evidence>
<dbReference type="InterPro" id="IPR000073">
    <property type="entry name" value="AB_hydrolase_1"/>
</dbReference>
<dbReference type="Gene3D" id="1.10.1740.110">
    <property type="match status" value="1"/>
</dbReference>
<dbReference type="SUPFAM" id="SSF53474">
    <property type="entry name" value="alpha/beta-Hydrolases"/>
    <property type="match status" value="1"/>
</dbReference>
<dbReference type="HAMAP" id="MF_00296">
    <property type="entry name" value="MetX_acyltransf"/>
    <property type="match status" value="1"/>
</dbReference>
<dbReference type="PANTHER" id="PTHR32268">
    <property type="entry name" value="HOMOSERINE O-ACETYLTRANSFERASE"/>
    <property type="match status" value="1"/>
</dbReference>
<evidence type="ECO:0000313" key="3">
    <source>
        <dbReference type="EMBL" id="CAB4347623.1"/>
    </source>
</evidence>
<dbReference type="NCBIfam" id="NF001209">
    <property type="entry name" value="PRK00175.1"/>
    <property type="match status" value="1"/>
</dbReference>
<dbReference type="NCBIfam" id="TIGR01392">
    <property type="entry name" value="homoserO_Ac_trn"/>
    <property type="match status" value="1"/>
</dbReference>
<sequence>MEAGGLGEVKTESVVCFTEEEPLVLESGATLGPVEVAYETYGELNGDGSNAVFVCHALTGDAHAAGHHGDSARRGWWDRLIGPGKPVDTDKFFVISPNLLGGCQGTTGPSSVNPASGERYGLEFPMFSVRDLNTVHRRLLEKLGVGRLHAALGGSLGGMQALQWAIDDPQAMELCAVVCASAELSAMNIAFSTVAREAIMRDPDFQGGRYHESGRGPNIGLAVARMMAHITYLSEESFAHKFGRARRIEGTEPGLGPDFEVEHYLHHQGASFLSRFDALTYLYLTRTMDYFTPFDEEGLDEALRGNPTEFLAISFSSDWRFAAPHSERIVSELKRRDLEASHIEIESPWGHDSFLLDVPEYHAALAKFLQRDAS</sequence>
<dbReference type="GO" id="GO:0004414">
    <property type="term" value="F:homoserine O-acetyltransferase activity"/>
    <property type="evidence" value="ECO:0007669"/>
    <property type="project" value="TreeGrafter"/>
</dbReference>
<reference evidence="3" key="1">
    <citation type="submission" date="2020-05" db="EMBL/GenBank/DDBJ databases">
        <authorList>
            <person name="Chiriac C."/>
            <person name="Salcher M."/>
            <person name="Ghai R."/>
            <person name="Kavagutti S V."/>
        </authorList>
    </citation>
    <scope>NUCLEOTIDE SEQUENCE</scope>
</reference>
<dbReference type="EMBL" id="CAESAN010000228">
    <property type="protein sequence ID" value="CAB4347623.1"/>
    <property type="molecule type" value="Genomic_DNA"/>
</dbReference>
<gene>
    <name evidence="3" type="ORF">UFOPK3547_01766</name>
</gene>
<accession>A0A6J6A7A0</accession>
<proteinExistence type="inferred from homology"/>
<dbReference type="GO" id="GO:0009092">
    <property type="term" value="P:homoserine metabolic process"/>
    <property type="evidence" value="ECO:0007669"/>
    <property type="project" value="TreeGrafter"/>
</dbReference>
<dbReference type="PIRSF" id="PIRSF000443">
    <property type="entry name" value="Homoser_Ac_trans"/>
    <property type="match status" value="1"/>
</dbReference>
<name>A0A6J6A7A0_9ZZZZ</name>
<dbReference type="Gene3D" id="3.40.50.1820">
    <property type="entry name" value="alpha/beta hydrolase"/>
    <property type="match status" value="1"/>
</dbReference>
<dbReference type="GO" id="GO:0009086">
    <property type="term" value="P:methionine biosynthetic process"/>
    <property type="evidence" value="ECO:0007669"/>
    <property type="project" value="TreeGrafter"/>
</dbReference>
<keyword evidence="1" id="KW-0808">Transferase</keyword>
<dbReference type="AlphaFoldDB" id="A0A6J6A7A0"/>
<dbReference type="PANTHER" id="PTHR32268:SF11">
    <property type="entry name" value="HOMOSERINE O-ACETYLTRANSFERASE"/>
    <property type="match status" value="1"/>
</dbReference>
<organism evidence="3">
    <name type="scientific">freshwater metagenome</name>
    <dbReference type="NCBI Taxonomy" id="449393"/>
    <lineage>
        <taxon>unclassified sequences</taxon>
        <taxon>metagenomes</taxon>
        <taxon>ecological metagenomes</taxon>
    </lineage>
</organism>
<feature type="domain" description="AB hydrolase-1" evidence="2">
    <location>
        <begin position="51"/>
        <end position="355"/>
    </location>
</feature>